<dbReference type="InterPro" id="IPR011990">
    <property type="entry name" value="TPR-like_helical_dom_sf"/>
</dbReference>
<dbReference type="Gene3D" id="1.25.40.10">
    <property type="entry name" value="Tetratricopeptide repeat domain"/>
    <property type="match status" value="3"/>
</dbReference>
<gene>
    <name evidence="4" type="ORF">PTSG_10354</name>
</gene>
<dbReference type="PROSITE" id="PS50005">
    <property type="entry name" value="TPR"/>
    <property type="match status" value="7"/>
</dbReference>
<proteinExistence type="predicted"/>
<evidence type="ECO:0000313" key="5">
    <source>
        <dbReference type="Proteomes" id="UP000007799"/>
    </source>
</evidence>
<dbReference type="AlphaFoldDB" id="F2UR25"/>
<dbReference type="RefSeq" id="XP_004988405.1">
    <property type="nucleotide sequence ID" value="XM_004988348.1"/>
</dbReference>
<dbReference type="EMBL" id="GL832990">
    <property type="protein sequence ID" value="EGD80080.1"/>
    <property type="molecule type" value="Genomic_DNA"/>
</dbReference>
<dbReference type="SMART" id="SM00028">
    <property type="entry name" value="TPR"/>
    <property type="match status" value="8"/>
</dbReference>
<feature type="repeat" description="TPR" evidence="3">
    <location>
        <begin position="523"/>
        <end position="556"/>
    </location>
</feature>
<feature type="repeat" description="TPR" evidence="3">
    <location>
        <begin position="565"/>
        <end position="598"/>
    </location>
</feature>
<dbReference type="SUPFAM" id="SSF81901">
    <property type="entry name" value="HCP-like"/>
    <property type="match status" value="1"/>
</dbReference>
<dbReference type="GeneID" id="16068934"/>
<feature type="repeat" description="TPR" evidence="3">
    <location>
        <begin position="354"/>
        <end position="387"/>
    </location>
</feature>
<protein>
    <submittedName>
        <fullName evidence="4">Uncharacterized protein</fullName>
    </submittedName>
</protein>
<feature type="repeat" description="TPR" evidence="3">
    <location>
        <begin position="312"/>
        <end position="345"/>
    </location>
</feature>
<dbReference type="PANTHER" id="PTHR45641">
    <property type="entry name" value="TETRATRICOPEPTIDE REPEAT PROTEIN (AFU_ORTHOLOGUE AFUA_6G03870)"/>
    <property type="match status" value="1"/>
</dbReference>
<dbReference type="eggNOG" id="KOG1840">
    <property type="taxonomic scope" value="Eukaryota"/>
</dbReference>
<keyword evidence="2 3" id="KW-0802">TPR repeat</keyword>
<dbReference type="OMA" id="GHNHEST"/>
<dbReference type="Proteomes" id="UP000007799">
    <property type="component" value="Unassembled WGS sequence"/>
</dbReference>
<evidence type="ECO:0000313" key="4">
    <source>
        <dbReference type="EMBL" id="EGD80080.1"/>
    </source>
</evidence>
<evidence type="ECO:0000256" key="2">
    <source>
        <dbReference type="ARBA" id="ARBA00022803"/>
    </source>
</evidence>
<evidence type="ECO:0000256" key="1">
    <source>
        <dbReference type="ARBA" id="ARBA00022737"/>
    </source>
</evidence>
<dbReference type="PANTHER" id="PTHR45641:SF1">
    <property type="entry name" value="AAA+ ATPASE DOMAIN-CONTAINING PROTEIN"/>
    <property type="match status" value="1"/>
</dbReference>
<dbReference type="KEGG" id="sre:PTSG_10354"/>
<reference evidence="4" key="1">
    <citation type="submission" date="2009-08" db="EMBL/GenBank/DDBJ databases">
        <title>Annotation of Salpingoeca rosetta.</title>
        <authorList>
            <consortium name="The Broad Institute Genome Sequencing Platform"/>
            <person name="Russ C."/>
            <person name="Cuomo C."/>
            <person name="Burger G."/>
            <person name="Gray M.W."/>
            <person name="Holland P.W.H."/>
            <person name="King N."/>
            <person name="Lang F.B.F."/>
            <person name="Roger A.J."/>
            <person name="Ruiz-Trillo I."/>
            <person name="Young S.K."/>
            <person name="Zeng Q."/>
            <person name="Gargeya S."/>
            <person name="Alvarado L."/>
            <person name="Berlin A."/>
            <person name="Chapman S.B."/>
            <person name="Chen Z."/>
            <person name="Freedman E."/>
            <person name="Gellesch M."/>
            <person name="Goldberg J."/>
            <person name="Griggs A."/>
            <person name="Gujja S."/>
            <person name="Heilman E."/>
            <person name="Heiman D."/>
            <person name="Howarth C."/>
            <person name="Mehta T."/>
            <person name="Neiman D."/>
            <person name="Pearson M."/>
            <person name="Roberts A."/>
            <person name="Saif S."/>
            <person name="Shea T."/>
            <person name="Shenoy N."/>
            <person name="Sisk P."/>
            <person name="Stolte C."/>
            <person name="Sykes S."/>
            <person name="White J."/>
            <person name="Yandava C."/>
            <person name="Haas B."/>
            <person name="Nusbaum C."/>
            <person name="Birren B."/>
        </authorList>
    </citation>
    <scope>NUCLEOTIDE SEQUENCE [LARGE SCALE GENOMIC DNA]</scope>
    <source>
        <strain evidence="4">ATCC 50818</strain>
    </source>
</reference>
<feature type="repeat" description="TPR" evidence="3">
    <location>
        <begin position="481"/>
        <end position="514"/>
    </location>
</feature>
<keyword evidence="5" id="KW-1185">Reference proteome</keyword>
<dbReference type="InParanoid" id="F2UR25"/>
<sequence>MASRPPPLSLQGVSAAGLRKFFQELMDEFVDRDTDKLRALTTADTCNTVVLPRTKEKQCAFLELMDPEHIGTATVFVSHAWRYKIADVLATMVEFAEEEKRHGRPEPYFWFDLFMNNQNIAADLPQDWWSTTFKESIAAIGKVLLVLTPWSNPIPLTRAWCLWEIFCGISQEGVELAIRLPQHQHNALGQALLDDADAITNMLVEVQAGKAEAWKPEDKEMIFQAINSTVGFTQLNKAVKDQMRAWCLRVAQTFVTDMERKGATDTDSYALMCSRVGSVMTSFGASEAAIPLHETDLRVTLARHGPKHAGVGVAYNNLGTAHSGSGNLDKAAECFKKALAFDLAVHGHNHESTGITLNNLGNTLMQKGNYDEAIRYYAQSASMLASLSDSRARKHLAQALNNISQAYSKKGEYAQAIDFSHRVLQIRRATLGEQHPDVAASYVSLGTFYDAKADYDQALVYLHKALDIFSTILGASHPHTGSAFTQLGNTLVSKGQLLEAIKMYAAALQIHRKTRGEDDLSTAMCYNNIGTTLVKMGDPTRALEYFTNAVHIKERVLGTEHPETASSYFNLGSLCFQQGSVARAREHFNRALRIQQRALGEDHPSTAMTLDNLALVAAQRGDLAAAIAHTRRALHTYTRCMGSAHPYTQRAQRNLAEFAAMAQRAQGFGSQSSATVTATQNLLLRFLCAVAK</sequence>
<feature type="repeat" description="TPR" evidence="3">
    <location>
        <begin position="397"/>
        <end position="430"/>
    </location>
</feature>
<accession>F2UR25</accession>
<keyword evidence="1" id="KW-0677">Repeat</keyword>
<dbReference type="STRING" id="946362.F2UR25"/>
<evidence type="ECO:0000256" key="3">
    <source>
        <dbReference type="PROSITE-ProRule" id="PRU00339"/>
    </source>
</evidence>
<dbReference type="InterPro" id="IPR019734">
    <property type="entry name" value="TPR_rpt"/>
</dbReference>
<organism evidence="5">
    <name type="scientific">Salpingoeca rosetta (strain ATCC 50818 / BSB-021)</name>
    <dbReference type="NCBI Taxonomy" id="946362"/>
    <lineage>
        <taxon>Eukaryota</taxon>
        <taxon>Choanoflagellata</taxon>
        <taxon>Craspedida</taxon>
        <taxon>Salpingoecidae</taxon>
        <taxon>Salpingoeca</taxon>
    </lineage>
</organism>
<dbReference type="Pfam" id="PF13424">
    <property type="entry name" value="TPR_12"/>
    <property type="match status" value="4"/>
</dbReference>
<feature type="repeat" description="TPR" evidence="3">
    <location>
        <begin position="439"/>
        <end position="472"/>
    </location>
</feature>
<dbReference type="OrthoDB" id="5986190at2759"/>
<name>F2UR25_SALR5</name>